<dbReference type="InterPro" id="IPR010432">
    <property type="entry name" value="RDD"/>
</dbReference>
<keyword evidence="2" id="KW-1003">Cell membrane</keyword>
<evidence type="ECO:0000256" key="3">
    <source>
        <dbReference type="ARBA" id="ARBA00022692"/>
    </source>
</evidence>
<comment type="subcellular location">
    <subcellularLocation>
        <location evidence="1">Cell membrane</location>
        <topology evidence="1">Multi-pass membrane protein</topology>
    </subcellularLocation>
</comment>
<dbReference type="GO" id="GO:0005886">
    <property type="term" value="C:plasma membrane"/>
    <property type="evidence" value="ECO:0007669"/>
    <property type="project" value="UniProtKB-SubCell"/>
</dbReference>
<keyword evidence="3 6" id="KW-0812">Transmembrane</keyword>
<proteinExistence type="predicted"/>
<name>A0A8I1W630_PLESH</name>
<evidence type="ECO:0000256" key="6">
    <source>
        <dbReference type="SAM" id="Phobius"/>
    </source>
</evidence>
<evidence type="ECO:0000256" key="5">
    <source>
        <dbReference type="ARBA" id="ARBA00023136"/>
    </source>
</evidence>
<dbReference type="InterPro" id="IPR051791">
    <property type="entry name" value="Pra-immunoreactive"/>
</dbReference>
<comment type="caution">
    <text evidence="8">The sequence shown here is derived from an EMBL/GenBank/DDBJ whole genome shotgun (WGS) entry which is preliminary data.</text>
</comment>
<sequence>MAVLSSNGYPRAGFFRRLGAFVYDLLLSLALVMLAGAIAVGITALLHSMNLISLGDAVDVAAYLDSQAWYAFYLLGCFCAFYVWFWHKAGQTLGMKAWRLRVQQLDGHNLTVTQCLVRLTTATVGLGNLLVLFDRGNLRAFQDYMSDSEMVVLPVRPQTNVANNSATEE</sequence>
<gene>
    <name evidence="8" type="ORF">J2R62_07785</name>
</gene>
<evidence type="ECO:0000313" key="8">
    <source>
        <dbReference type="EMBL" id="MBO1108123.1"/>
    </source>
</evidence>
<keyword evidence="5 6" id="KW-0472">Membrane</keyword>
<dbReference type="Pfam" id="PF06271">
    <property type="entry name" value="RDD"/>
    <property type="match status" value="1"/>
</dbReference>
<feature type="transmembrane region" description="Helical" evidence="6">
    <location>
        <begin position="21"/>
        <end position="47"/>
    </location>
</feature>
<reference evidence="8" key="1">
    <citation type="submission" date="2021-03" db="EMBL/GenBank/DDBJ databases">
        <title>Plesiomonas shigelloides zfcc0051, isolated from zebrafish feces.</title>
        <authorList>
            <person name="Vanderhoek Z."/>
            <person name="Gaulke C."/>
        </authorList>
    </citation>
    <scope>NUCLEOTIDE SEQUENCE</scope>
    <source>
        <strain evidence="8">Zfcc0051</strain>
    </source>
</reference>
<evidence type="ECO:0000256" key="1">
    <source>
        <dbReference type="ARBA" id="ARBA00004651"/>
    </source>
</evidence>
<dbReference type="AlphaFoldDB" id="A0A8I1W630"/>
<evidence type="ECO:0000256" key="4">
    <source>
        <dbReference type="ARBA" id="ARBA00022989"/>
    </source>
</evidence>
<dbReference type="PANTHER" id="PTHR36115:SF10">
    <property type="entry name" value="RDD DOMAIN-CONTAINING PROTEIN"/>
    <property type="match status" value="1"/>
</dbReference>
<feature type="domain" description="RDD" evidence="7">
    <location>
        <begin position="12"/>
        <end position="145"/>
    </location>
</feature>
<accession>A0A8I1W630</accession>
<evidence type="ECO:0000256" key="2">
    <source>
        <dbReference type="ARBA" id="ARBA00022475"/>
    </source>
</evidence>
<dbReference type="EMBL" id="JAFNAA010000006">
    <property type="protein sequence ID" value="MBO1108123.1"/>
    <property type="molecule type" value="Genomic_DNA"/>
</dbReference>
<protein>
    <submittedName>
        <fullName evidence="8">RDD family protein</fullName>
    </submittedName>
</protein>
<dbReference type="PANTHER" id="PTHR36115">
    <property type="entry name" value="PROLINE-RICH ANTIGEN HOMOLOG-RELATED"/>
    <property type="match status" value="1"/>
</dbReference>
<dbReference type="RefSeq" id="WP_178080926.1">
    <property type="nucleotide sequence ID" value="NZ_CP027852.1"/>
</dbReference>
<feature type="transmembrane region" description="Helical" evidence="6">
    <location>
        <begin position="67"/>
        <end position="86"/>
    </location>
</feature>
<organism evidence="8 9">
    <name type="scientific">Plesiomonas shigelloides</name>
    <name type="common">Aeromonas shigelloides</name>
    <dbReference type="NCBI Taxonomy" id="703"/>
    <lineage>
        <taxon>Bacteria</taxon>
        <taxon>Pseudomonadati</taxon>
        <taxon>Pseudomonadota</taxon>
        <taxon>Gammaproteobacteria</taxon>
        <taxon>Enterobacterales</taxon>
        <taxon>Enterobacteriaceae</taxon>
        <taxon>Plesiomonas</taxon>
    </lineage>
</organism>
<dbReference type="Proteomes" id="UP000664658">
    <property type="component" value="Unassembled WGS sequence"/>
</dbReference>
<keyword evidence="4 6" id="KW-1133">Transmembrane helix</keyword>
<evidence type="ECO:0000313" key="9">
    <source>
        <dbReference type="Proteomes" id="UP000664658"/>
    </source>
</evidence>
<evidence type="ECO:0000259" key="7">
    <source>
        <dbReference type="Pfam" id="PF06271"/>
    </source>
</evidence>